<dbReference type="EnsemblFungi" id="PTTG_11804-t43_2">
    <property type="protein sequence ID" value="PTTG_11804-t43_2-p1"/>
    <property type="gene ID" value="PTTG_11804"/>
</dbReference>
<name>A0A180GZ64_PUCT1</name>
<reference evidence="2" key="4">
    <citation type="submission" date="2025-05" db="UniProtKB">
        <authorList>
            <consortium name="EnsemblFungi"/>
        </authorList>
    </citation>
    <scope>IDENTIFICATION</scope>
    <source>
        <strain evidence="2">isolate 1-1 / race 1 (BBBD)</strain>
    </source>
</reference>
<reference evidence="1" key="1">
    <citation type="submission" date="2009-11" db="EMBL/GenBank/DDBJ databases">
        <authorList>
            <consortium name="The Broad Institute Genome Sequencing Platform"/>
            <person name="Ward D."/>
            <person name="Feldgarden M."/>
            <person name="Earl A."/>
            <person name="Young S.K."/>
            <person name="Zeng Q."/>
            <person name="Koehrsen M."/>
            <person name="Alvarado L."/>
            <person name="Berlin A."/>
            <person name="Bochicchio J."/>
            <person name="Borenstein D."/>
            <person name="Chapman S.B."/>
            <person name="Chen Z."/>
            <person name="Engels R."/>
            <person name="Freedman E."/>
            <person name="Gellesch M."/>
            <person name="Goldberg J."/>
            <person name="Griggs A."/>
            <person name="Gujja S."/>
            <person name="Heilman E."/>
            <person name="Heiman D."/>
            <person name="Hepburn T."/>
            <person name="Howarth C."/>
            <person name="Jen D."/>
            <person name="Larson L."/>
            <person name="Lewis B."/>
            <person name="Mehta T."/>
            <person name="Park D."/>
            <person name="Pearson M."/>
            <person name="Roberts A."/>
            <person name="Saif S."/>
            <person name="Shea T."/>
            <person name="Shenoy N."/>
            <person name="Sisk P."/>
            <person name="Stolte C."/>
            <person name="Sykes S."/>
            <person name="Thomson T."/>
            <person name="Walk T."/>
            <person name="White J."/>
            <person name="Yandava C."/>
            <person name="Izard J."/>
            <person name="Baranova O.V."/>
            <person name="Blanton J.M."/>
            <person name="Tanner A.C."/>
            <person name="Dewhirst F.E."/>
            <person name="Haas B."/>
            <person name="Nusbaum C."/>
            <person name="Birren B."/>
        </authorList>
    </citation>
    <scope>NUCLEOTIDE SEQUENCE [LARGE SCALE GENOMIC DNA]</scope>
    <source>
        <strain evidence="1">1-1 BBBD Race 1</strain>
    </source>
</reference>
<dbReference type="EMBL" id="ADAS02000009">
    <property type="protein sequence ID" value="OAV98137.1"/>
    <property type="molecule type" value="Genomic_DNA"/>
</dbReference>
<evidence type="ECO:0000313" key="3">
    <source>
        <dbReference type="Proteomes" id="UP000005240"/>
    </source>
</evidence>
<reference evidence="2 3" key="3">
    <citation type="journal article" date="2017" name="G3 (Bethesda)">
        <title>Comparative analysis highlights variable genome content of wheat rusts and divergence of the mating loci.</title>
        <authorList>
            <person name="Cuomo C.A."/>
            <person name="Bakkeren G."/>
            <person name="Khalil H.B."/>
            <person name="Panwar V."/>
            <person name="Joly D."/>
            <person name="Linning R."/>
            <person name="Sakthikumar S."/>
            <person name="Song X."/>
            <person name="Adiconis X."/>
            <person name="Fan L."/>
            <person name="Goldberg J.M."/>
            <person name="Levin J.Z."/>
            <person name="Young S."/>
            <person name="Zeng Q."/>
            <person name="Anikster Y."/>
            <person name="Bruce M."/>
            <person name="Wang M."/>
            <person name="Yin C."/>
            <person name="McCallum B."/>
            <person name="Szabo L.J."/>
            <person name="Hulbert S."/>
            <person name="Chen X."/>
            <person name="Fellers J.P."/>
        </authorList>
    </citation>
    <scope>NUCLEOTIDE SEQUENCE</scope>
    <source>
        <strain evidence="3">Isolate 1-1 / race 1 (BBBD)</strain>
        <strain evidence="2">isolate 1-1 / race 1 (BBBD)</strain>
    </source>
</reference>
<evidence type="ECO:0000313" key="1">
    <source>
        <dbReference type="EMBL" id="OAV98137.1"/>
    </source>
</evidence>
<protein>
    <submittedName>
        <fullName evidence="1 2">Uncharacterized protein</fullName>
    </submittedName>
</protein>
<organism evidence="1">
    <name type="scientific">Puccinia triticina (isolate 1-1 / race 1 (BBBD))</name>
    <name type="common">Brown leaf rust fungus</name>
    <dbReference type="NCBI Taxonomy" id="630390"/>
    <lineage>
        <taxon>Eukaryota</taxon>
        <taxon>Fungi</taxon>
        <taxon>Dikarya</taxon>
        <taxon>Basidiomycota</taxon>
        <taxon>Pucciniomycotina</taxon>
        <taxon>Pucciniomycetes</taxon>
        <taxon>Pucciniales</taxon>
        <taxon>Pucciniaceae</taxon>
        <taxon>Puccinia</taxon>
    </lineage>
</organism>
<dbReference type="Proteomes" id="UP000005240">
    <property type="component" value="Unassembled WGS sequence"/>
</dbReference>
<dbReference type="AlphaFoldDB" id="A0A180GZ64"/>
<proteinExistence type="predicted"/>
<accession>A0A180GZ64</accession>
<gene>
    <name evidence="1" type="ORF">PTTG_11804</name>
</gene>
<sequence>MWSSYPVFVFLPTPYTETHDFDPSQHNDRSLHVVGTIVNASTSARIFNLAARQIMFFRFSVVALVCSITHVWGMNSFVPIKDVGDVGDIDRTGRLPFMMISPYDKSDLDVYYSISRPTHLSQNVRHTRLNKDDVLRTLEDQQEVDAAKILRELPRGWHMVVDRDFYSRAHWDHWRRQFVISETVTRKMADLINTLCTRKLDDRPSITIVPFENHVHIQYPVITSDQEIESYILRKDVQTERFITALSHAKPRDTELEGQILSASRWNTGKYDPSILDPSSPFKRWLHRDPRTEFQEIIKDGEAKAIQQAFAHMGGFPDLPGVPVYIGSAAREF</sequence>
<dbReference type="VEuPathDB" id="FungiDB:PTTG_11804"/>
<keyword evidence="3" id="KW-1185">Reference proteome</keyword>
<reference evidence="1" key="2">
    <citation type="submission" date="2016-05" db="EMBL/GenBank/DDBJ databases">
        <title>Comparative analysis highlights variable genome content of wheat rusts and divergence of the mating loci.</title>
        <authorList>
            <person name="Cuomo C.A."/>
            <person name="Bakkeren G."/>
            <person name="Szabo L."/>
            <person name="Khalil H."/>
            <person name="Joly D."/>
            <person name="Goldberg J."/>
            <person name="Young S."/>
            <person name="Zeng Q."/>
            <person name="Fellers J."/>
        </authorList>
    </citation>
    <scope>NUCLEOTIDE SEQUENCE [LARGE SCALE GENOMIC DNA]</scope>
    <source>
        <strain evidence="1">1-1 BBBD Race 1</strain>
    </source>
</reference>
<evidence type="ECO:0000313" key="2">
    <source>
        <dbReference type="EnsemblFungi" id="PTTG_11804-t43_2-p1"/>
    </source>
</evidence>